<dbReference type="GO" id="GO:0003743">
    <property type="term" value="F:translation initiation factor activity"/>
    <property type="evidence" value="ECO:0007669"/>
    <property type="project" value="UniProtKB-KW"/>
</dbReference>
<proteinExistence type="predicted"/>
<comment type="caution">
    <text evidence="1">The sequence shown here is derived from an EMBL/GenBank/DDBJ whole genome shotgun (WGS) entry which is preliminary data.</text>
</comment>
<reference evidence="1 2" key="1">
    <citation type="journal article" date="2017" name="Gigascience">
        <title>Draft genome of the honey bee ectoparasitic mite, Tropilaelaps mercedesae, is shaped by the parasitic life history.</title>
        <authorList>
            <person name="Dong X."/>
            <person name="Armstrong S.D."/>
            <person name="Xia D."/>
            <person name="Makepeace B.L."/>
            <person name="Darby A.C."/>
            <person name="Kadowaki T."/>
        </authorList>
    </citation>
    <scope>NUCLEOTIDE SEQUENCE [LARGE SCALE GENOMIC DNA]</scope>
    <source>
        <strain evidence="1">Wuxi-XJTLU</strain>
    </source>
</reference>
<keyword evidence="1" id="KW-0648">Protein biosynthesis</keyword>
<name>A0A1V9XWJ5_9ACAR</name>
<sequence length="91" mass="10248">MDAEEFTGEASVLQEFMVTDERSKKKVPVAGCSGTLVSMKHLKEEVNTIKKDTECGLMLEDSTIRLRPGDKIICTRRFKVPQKTTWTPPGF</sequence>
<dbReference type="AlphaFoldDB" id="A0A1V9XWJ5"/>
<dbReference type="EMBL" id="MNPL01003029">
    <property type="protein sequence ID" value="OQR77811.1"/>
    <property type="molecule type" value="Genomic_DNA"/>
</dbReference>
<dbReference type="OrthoDB" id="361630at2759"/>
<protein>
    <submittedName>
        <fullName evidence="1">Translation initiation factor IF-2</fullName>
    </submittedName>
</protein>
<evidence type="ECO:0000313" key="2">
    <source>
        <dbReference type="Proteomes" id="UP000192247"/>
    </source>
</evidence>
<keyword evidence="2" id="KW-1185">Reference proteome</keyword>
<accession>A0A1V9XWJ5</accession>
<gene>
    <name evidence="1" type="ORF">BIW11_02854</name>
</gene>
<dbReference type="InterPro" id="IPR009000">
    <property type="entry name" value="Transl_B-barrel_sf"/>
</dbReference>
<organism evidence="1 2">
    <name type="scientific">Tropilaelaps mercedesae</name>
    <dbReference type="NCBI Taxonomy" id="418985"/>
    <lineage>
        <taxon>Eukaryota</taxon>
        <taxon>Metazoa</taxon>
        <taxon>Ecdysozoa</taxon>
        <taxon>Arthropoda</taxon>
        <taxon>Chelicerata</taxon>
        <taxon>Arachnida</taxon>
        <taxon>Acari</taxon>
        <taxon>Parasitiformes</taxon>
        <taxon>Mesostigmata</taxon>
        <taxon>Gamasina</taxon>
        <taxon>Dermanyssoidea</taxon>
        <taxon>Laelapidae</taxon>
        <taxon>Tropilaelaps</taxon>
    </lineage>
</organism>
<dbReference type="Gene3D" id="2.40.30.10">
    <property type="entry name" value="Translation factors"/>
    <property type="match status" value="1"/>
</dbReference>
<keyword evidence="1" id="KW-0396">Initiation factor</keyword>
<dbReference type="InParanoid" id="A0A1V9XWJ5"/>
<evidence type="ECO:0000313" key="1">
    <source>
        <dbReference type="EMBL" id="OQR77811.1"/>
    </source>
</evidence>
<dbReference type="Proteomes" id="UP000192247">
    <property type="component" value="Unassembled WGS sequence"/>
</dbReference>
<dbReference type="SUPFAM" id="SSF50447">
    <property type="entry name" value="Translation proteins"/>
    <property type="match status" value="1"/>
</dbReference>
<dbReference type="STRING" id="418985.A0A1V9XWJ5"/>